<evidence type="ECO:0000313" key="2">
    <source>
        <dbReference type="EMBL" id="MBW71026.1"/>
    </source>
</evidence>
<accession>A0A2M4D0E8</accession>
<organism evidence="2">
    <name type="scientific">Anopheles darlingi</name>
    <name type="common">Mosquito</name>
    <dbReference type="NCBI Taxonomy" id="43151"/>
    <lineage>
        <taxon>Eukaryota</taxon>
        <taxon>Metazoa</taxon>
        <taxon>Ecdysozoa</taxon>
        <taxon>Arthropoda</taxon>
        <taxon>Hexapoda</taxon>
        <taxon>Insecta</taxon>
        <taxon>Pterygota</taxon>
        <taxon>Neoptera</taxon>
        <taxon>Endopterygota</taxon>
        <taxon>Diptera</taxon>
        <taxon>Nematocera</taxon>
        <taxon>Culicoidea</taxon>
        <taxon>Culicidae</taxon>
        <taxon>Anophelinae</taxon>
        <taxon>Anopheles</taxon>
    </lineage>
</organism>
<evidence type="ECO:0000256" key="1">
    <source>
        <dbReference type="SAM" id="Phobius"/>
    </source>
</evidence>
<dbReference type="AlphaFoldDB" id="A0A2M4D0E8"/>
<protein>
    <submittedName>
        <fullName evidence="2">Uncharacterized protein</fullName>
    </submittedName>
</protein>
<keyword evidence="1" id="KW-0472">Membrane</keyword>
<proteinExistence type="predicted"/>
<feature type="transmembrane region" description="Helical" evidence="1">
    <location>
        <begin position="6"/>
        <end position="25"/>
    </location>
</feature>
<keyword evidence="1" id="KW-1133">Transmembrane helix</keyword>
<dbReference type="EMBL" id="GGFL01006848">
    <property type="protein sequence ID" value="MBW71026.1"/>
    <property type="molecule type" value="Transcribed_RNA"/>
</dbReference>
<reference evidence="2" key="1">
    <citation type="submission" date="2018-01" db="EMBL/GenBank/DDBJ databases">
        <title>An insight into the sialome of Amazonian anophelines.</title>
        <authorList>
            <person name="Ribeiro J.M."/>
            <person name="Scarpassa V."/>
            <person name="Calvo E."/>
        </authorList>
    </citation>
    <scope>NUCLEOTIDE SEQUENCE</scope>
</reference>
<sequence>MLFPPWVFVFIFVLLVFASGFICGFQPTLTFITVSSCVLPYLRFMRSCVPIHSFVRSCSPTNSRGRRSHRHHSPRPPHYHYFFFYTITRSLPSVSLCFSLSLCL</sequence>
<name>A0A2M4D0E8_ANODA</name>
<keyword evidence="1" id="KW-0812">Transmembrane</keyword>